<name>A0ABV1V2T7_9ACTN</name>
<dbReference type="Gene3D" id="3.90.1200.10">
    <property type="match status" value="1"/>
</dbReference>
<protein>
    <submittedName>
        <fullName evidence="2">Phosphotransferase</fullName>
    </submittedName>
</protein>
<evidence type="ECO:0000313" key="2">
    <source>
        <dbReference type="EMBL" id="MER6617354.1"/>
    </source>
</evidence>
<evidence type="ECO:0000259" key="1">
    <source>
        <dbReference type="Pfam" id="PF01636"/>
    </source>
</evidence>
<keyword evidence="3" id="KW-1185">Reference proteome</keyword>
<evidence type="ECO:0000313" key="3">
    <source>
        <dbReference type="Proteomes" id="UP001445472"/>
    </source>
</evidence>
<organism evidence="2 3">
    <name type="scientific">Streptomyces xantholiticus</name>
    <dbReference type="NCBI Taxonomy" id="68285"/>
    <lineage>
        <taxon>Bacteria</taxon>
        <taxon>Bacillati</taxon>
        <taxon>Actinomycetota</taxon>
        <taxon>Actinomycetes</taxon>
        <taxon>Kitasatosporales</taxon>
        <taxon>Streptomycetaceae</taxon>
        <taxon>Streptomyces</taxon>
    </lineage>
</organism>
<dbReference type="SUPFAM" id="SSF56112">
    <property type="entry name" value="Protein kinase-like (PK-like)"/>
    <property type="match status" value="1"/>
</dbReference>
<gene>
    <name evidence="2" type="ORF">ABT276_29200</name>
</gene>
<sequence length="261" mass="28182">MPRAVRDAVARKAGLVLSMNPVAEGRNSPLSLRLETTSGALFVKGVPDVPGRVATQRREYAIGTHLRGLGPAARWQVRIGGWHLVAFEHLDQVRHADYRPDSVDLPKVAELLVAVGQLPVPAGVELRRAEQRFGAYGTSEQLRHVVGGTLLHTDLNPGNVLIGDGAARLVDWGWATLGAPWLDAAAWAVWLVASGHAPESAHAWTRRVPAYRAAHPAARLAYARMSAAMWADIAQHSSAPWAARVSTAAGEWAEHCARSWP</sequence>
<comment type="caution">
    <text evidence="2">The sequence shown here is derived from an EMBL/GenBank/DDBJ whole genome shotgun (WGS) entry which is preliminary data.</text>
</comment>
<dbReference type="InterPro" id="IPR011009">
    <property type="entry name" value="Kinase-like_dom_sf"/>
</dbReference>
<reference evidence="2 3" key="1">
    <citation type="submission" date="2024-06" db="EMBL/GenBank/DDBJ databases">
        <title>The Natural Products Discovery Center: Release of the First 8490 Sequenced Strains for Exploring Actinobacteria Biosynthetic Diversity.</title>
        <authorList>
            <person name="Kalkreuter E."/>
            <person name="Kautsar S.A."/>
            <person name="Yang D."/>
            <person name="Bader C.D."/>
            <person name="Teijaro C.N."/>
            <person name="Fluegel L."/>
            <person name="Davis C.M."/>
            <person name="Simpson J.R."/>
            <person name="Lauterbach L."/>
            <person name="Steele A.D."/>
            <person name="Gui C."/>
            <person name="Meng S."/>
            <person name="Li G."/>
            <person name="Viehrig K."/>
            <person name="Ye F."/>
            <person name="Su P."/>
            <person name="Kiefer A.F."/>
            <person name="Nichols A."/>
            <person name="Cepeda A.J."/>
            <person name="Yan W."/>
            <person name="Fan B."/>
            <person name="Jiang Y."/>
            <person name="Adhikari A."/>
            <person name="Zheng C.-J."/>
            <person name="Schuster L."/>
            <person name="Cowan T.M."/>
            <person name="Smanski M.J."/>
            <person name="Chevrette M.G."/>
            <person name="De Carvalho L.P.S."/>
            <person name="Shen B."/>
        </authorList>
    </citation>
    <scope>NUCLEOTIDE SEQUENCE [LARGE SCALE GENOMIC DNA]</scope>
    <source>
        <strain evidence="2 3">NPDC000837</strain>
    </source>
</reference>
<proteinExistence type="predicted"/>
<accession>A0ABV1V2T7</accession>
<dbReference type="Pfam" id="PF01636">
    <property type="entry name" value="APH"/>
    <property type="match status" value="1"/>
</dbReference>
<dbReference type="EMBL" id="JBEPBX010000036">
    <property type="protein sequence ID" value="MER6617354.1"/>
    <property type="molecule type" value="Genomic_DNA"/>
</dbReference>
<dbReference type="RefSeq" id="WP_351978457.1">
    <property type="nucleotide sequence ID" value="NZ_JBEPBX010000036.1"/>
</dbReference>
<feature type="domain" description="Aminoglycoside phosphotransferase" evidence="1">
    <location>
        <begin position="149"/>
        <end position="202"/>
    </location>
</feature>
<dbReference type="InterPro" id="IPR002575">
    <property type="entry name" value="Aminoglycoside_PTrfase"/>
</dbReference>
<dbReference type="Proteomes" id="UP001445472">
    <property type="component" value="Unassembled WGS sequence"/>
</dbReference>